<dbReference type="EMBL" id="JANHOG010002204">
    <property type="protein sequence ID" value="KAJ3525962.1"/>
    <property type="molecule type" value="Genomic_DNA"/>
</dbReference>
<protein>
    <submittedName>
        <fullName evidence="1">Uncharacterized protein</fullName>
    </submittedName>
</protein>
<sequence>MALLSSPRKQTVPLATGDEKPSLWKRTAQPPFTKRVFFCSVVVENPEDGSEFPPDLQDFVAQFGDPLDLDDDLAGPNSSTASISDTSQYGNEPYTRKRLPSAPAPPPSFNDPSRPDQSIVPLAVPNPSSRSVALADVINELVATERSYVKRLRILRDEYAKPLREYSRTKDTLIIPPYEAKVLFGNIDQLLPVNEAFLEDLETMLVPDGQQLVGGVGDVALKHFKDLKGFECYRQYYAKREEAQSIFEKEIRKGGQLATFIDRIKYATADARNRVGLRELLMEPVQRIPRYTLLFREMVKQMDAADPQRPKLVEADEHASRIAQAVPDEQTKRAAMWYCFSTTIEDFPANLVSNSRKFIDCIDVDDVLMHDRFSEAVDVTPGGTVGGILHCSLLLFDDKLVILKRPSSERGVRALTGLEELEKSTKAQPFAPGLKKSGIQYKGTVDLTEVVSTDIGGADLHVFLEVPPINDSERWSGRPFRAYSVVHPPSPVNLDPRRSEADKKRFLDNLWTAQARYRTRSGQSVVVATEEQQVESQKGRLQIAKTYFNIYQRTAFLQEQKKTKIVVQIDPLGSADPIPFGVQGPPYVLIRVQPIEGELCRYSVTYHNPNESSSDDDNHGEEDIVQLSRVPERIVQTSNSYVWAVQLPHRQSLGARHAYCQCPLEGGDIRPRRDIA</sequence>
<accession>A0ACC1RSM2</accession>
<reference evidence="1" key="1">
    <citation type="submission" date="2022-07" db="EMBL/GenBank/DDBJ databases">
        <title>Genome Sequence of Phlebia brevispora.</title>
        <authorList>
            <person name="Buettner E."/>
        </authorList>
    </citation>
    <scope>NUCLEOTIDE SEQUENCE</scope>
    <source>
        <strain evidence="1">MPL23</strain>
    </source>
</reference>
<dbReference type="Proteomes" id="UP001148662">
    <property type="component" value="Unassembled WGS sequence"/>
</dbReference>
<evidence type="ECO:0000313" key="2">
    <source>
        <dbReference type="Proteomes" id="UP001148662"/>
    </source>
</evidence>
<organism evidence="1 2">
    <name type="scientific">Phlebia brevispora</name>
    <dbReference type="NCBI Taxonomy" id="194682"/>
    <lineage>
        <taxon>Eukaryota</taxon>
        <taxon>Fungi</taxon>
        <taxon>Dikarya</taxon>
        <taxon>Basidiomycota</taxon>
        <taxon>Agaricomycotina</taxon>
        <taxon>Agaricomycetes</taxon>
        <taxon>Polyporales</taxon>
        <taxon>Meruliaceae</taxon>
        <taxon>Phlebia</taxon>
    </lineage>
</organism>
<keyword evidence="2" id="KW-1185">Reference proteome</keyword>
<proteinExistence type="predicted"/>
<gene>
    <name evidence="1" type="ORF">NM688_g8322</name>
</gene>
<comment type="caution">
    <text evidence="1">The sequence shown here is derived from an EMBL/GenBank/DDBJ whole genome shotgun (WGS) entry which is preliminary data.</text>
</comment>
<name>A0ACC1RSM2_9APHY</name>
<evidence type="ECO:0000313" key="1">
    <source>
        <dbReference type="EMBL" id="KAJ3525962.1"/>
    </source>
</evidence>